<dbReference type="Proteomes" id="UP000236893">
    <property type="component" value="Unassembled WGS sequence"/>
</dbReference>
<evidence type="ECO:0000313" key="1">
    <source>
        <dbReference type="EMBL" id="POY34642.1"/>
    </source>
</evidence>
<reference evidence="1 2" key="1">
    <citation type="submission" date="2018-01" db="EMBL/GenBank/DDBJ databases">
        <authorList>
            <person name="Gaut B.S."/>
            <person name="Morton B.R."/>
            <person name="Clegg M.T."/>
            <person name="Duvall M.R."/>
        </authorList>
    </citation>
    <scope>NUCLEOTIDE SEQUENCE [LARGE SCALE GENOMIC DNA]</scope>
    <source>
        <strain evidence="1 2">HR-AV</strain>
    </source>
</reference>
<accession>A0A2S4ZXK7</accession>
<keyword evidence="2" id="KW-1185">Reference proteome</keyword>
<proteinExistence type="predicted"/>
<evidence type="ECO:0000313" key="2">
    <source>
        <dbReference type="Proteomes" id="UP000236893"/>
    </source>
</evidence>
<gene>
    <name evidence="1" type="ORF">C3K47_19260</name>
</gene>
<dbReference type="EMBL" id="PQVF01000027">
    <property type="protein sequence ID" value="POY34642.1"/>
    <property type="molecule type" value="Genomic_DNA"/>
</dbReference>
<comment type="caution">
    <text evidence="1">The sequence shown here is derived from an EMBL/GenBank/DDBJ whole genome shotgun (WGS) entry which is preliminary data.</text>
</comment>
<name>A0A2S4ZXK7_9SPHI</name>
<sequence>MMQVFSSRLRQASPVSCKPKMNLESLANKEIELYIMTIDLYHQPQSEENSERLKVNFKAYKEVHRNYANLSDIDNEALKRGLFIQWYAMTEPNYLTGIDALDEQAEHLIIESLNQRILNNDPDWELKWMLDYYTSWDWIFDKFKDYEGLRKAIKIRQANSLPTDIDNDNMNNRGQMGKYWNSLTAFNKK</sequence>
<dbReference type="AlphaFoldDB" id="A0A2S4ZXK7"/>
<organism evidence="1 2">
    <name type="scientific">Solitalea longa</name>
    <dbReference type="NCBI Taxonomy" id="2079460"/>
    <lineage>
        <taxon>Bacteria</taxon>
        <taxon>Pseudomonadati</taxon>
        <taxon>Bacteroidota</taxon>
        <taxon>Sphingobacteriia</taxon>
        <taxon>Sphingobacteriales</taxon>
        <taxon>Sphingobacteriaceae</taxon>
        <taxon>Solitalea</taxon>
    </lineage>
</organism>
<protein>
    <submittedName>
        <fullName evidence="1">Uncharacterized protein</fullName>
    </submittedName>
</protein>